<dbReference type="AlphaFoldDB" id="A0A0H1QZY1"/>
<name>A0A0H1QZY1_9EURY</name>
<dbReference type="GO" id="GO:0015420">
    <property type="term" value="F:ABC-type vitamin B12 transporter activity"/>
    <property type="evidence" value="ECO:0007669"/>
    <property type="project" value="UniProtKB-EC"/>
</dbReference>
<keyword evidence="3 11" id="KW-0067">ATP-binding</keyword>
<evidence type="ECO:0000256" key="6">
    <source>
        <dbReference type="ARBA" id="ARBA00058960"/>
    </source>
</evidence>
<evidence type="ECO:0000256" key="1">
    <source>
        <dbReference type="ARBA" id="ARBA00022448"/>
    </source>
</evidence>
<dbReference type="PROSITE" id="PS50893">
    <property type="entry name" value="ABC_TRANSPORTER_2"/>
    <property type="match status" value="1"/>
</dbReference>
<dbReference type="InterPro" id="IPR017871">
    <property type="entry name" value="ABC_transporter-like_CS"/>
</dbReference>
<keyword evidence="1" id="KW-0813">Transport</keyword>
<gene>
    <name evidence="11" type="ORF">SZ63_04890</name>
</gene>
<evidence type="ECO:0000259" key="10">
    <source>
        <dbReference type="PROSITE" id="PS50893"/>
    </source>
</evidence>
<feature type="domain" description="ABC transporter" evidence="10">
    <location>
        <begin position="4"/>
        <end position="238"/>
    </location>
</feature>
<comment type="function">
    <text evidence="6">Required for corrinoid utilization. Probably part of the ABC transporter complex BtuCDF involved in cobalamin (vitamin B12) import. Probably responsible for energy coupling to the transport system.</text>
</comment>
<dbReference type="PANTHER" id="PTHR42794:SF1">
    <property type="entry name" value="HEMIN IMPORT ATP-BINDING PROTEIN HMUV"/>
    <property type="match status" value="1"/>
</dbReference>
<reference evidence="11 12" key="1">
    <citation type="journal article" date="2015" name="Int. J. Syst. Evol. Microbiol.">
        <title>Methanoculleus sediminis sp. nov., a methanogen from sediments near a submarine mud volcano.</title>
        <authorList>
            <person name="Chen S.C."/>
            <person name="Chen M.F."/>
            <person name="Lai M.C."/>
            <person name="Weng C.Y."/>
            <person name="Wu S.Y."/>
            <person name="Lin S."/>
            <person name="Yang T.F."/>
            <person name="Chen P.C."/>
        </authorList>
    </citation>
    <scope>NUCLEOTIDE SEQUENCE [LARGE SCALE GENOMIC DNA]</scope>
    <source>
        <strain evidence="11 12">S3Fa</strain>
    </source>
</reference>
<dbReference type="SMART" id="SM00382">
    <property type="entry name" value="AAA"/>
    <property type="match status" value="1"/>
</dbReference>
<organism evidence="11 12">
    <name type="scientific">Methanoculleus sediminis</name>
    <dbReference type="NCBI Taxonomy" id="1550566"/>
    <lineage>
        <taxon>Archaea</taxon>
        <taxon>Methanobacteriati</taxon>
        <taxon>Methanobacteriota</taxon>
        <taxon>Stenosarchaea group</taxon>
        <taxon>Methanomicrobia</taxon>
        <taxon>Methanomicrobiales</taxon>
        <taxon>Methanomicrobiaceae</taxon>
        <taxon>Methanoculleus</taxon>
    </lineage>
</organism>
<evidence type="ECO:0000256" key="2">
    <source>
        <dbReference type="ARBA" id="ARBA00022741"/>
    </source>
</evidence>
<dbReference type="EMBL" id="JXOJ01000002">
    <property type="protein sequence ID" value="KLK88364.1"/>
    <property type="molecule type" value="Genomic_DNA"/>
</dbReference>
<dbReference type="InterPro" id="IPR027417">
    <property type="entry name" value="P-loop_NTPase"/>
</dbReference>
<dbReference type="InterPro" id="IPR003593">
    <property type="entry name" value="AAA+_ATPase"/>
</dbReference>
<dbReference type="Gene3D" id="3.40.50.300">
    <property type="entry name" value="P-loop containing nucleotide triphosphate hydrolases"/>
    <property type="match status" value="1"/>
</dbReference>
<dbReference type="EC" id="7.6.2.8" evidence="7"/>
<protein>
    <recommendedName>
        <fullName evidence="8">Cobalamin import ATP-binding protein BtuD</fullName>
        <ecNumber evidence="7">7.6.2.8</ecNumber>
    </recommendedName>
    <alternativeName>
        <fullName evidence="9">Vitamin B12-transporting ATPase</fullName>
    </alternativeName>
</protein>
<dbReference type="FunFam" id="3.40.50.300:FF:000134">
    <property type="entry name" value="Iron-enterobactin ABC transporter ATP-binding protein"/>
    <property type="match status" value="1"/>
</dbReference>
<dbReference type="PATRIC" id="fig|1550566.3.peg.1044"/>
<evidence type="ECO:0000313" key="11">
    <source>
        <dbReference type="EMBL" id="KLK88364.1"/>
    </source>
</evidence>
<evidence type="ECO:0000256" key="4">
    <source>
        <dbReference type="ARBA" id="ARBA00022967"/>
    </source>
</evidence>
<evidence type="ECO:0000256" key="5">
    <source>
        <dbReference type="ARBA" id="ARBA00050590"/>
    </source>
</evidence>
<dbReference type="RefSeq" id="WP_048114532.1">
    <property type="nucleotide sequence ID" value="NZ_JXOJ01000002.1"/>
</dbReference>
<accession>A0A0H1QZY1</accession>
<evidence type="ECO:0000256" key="9">
    <source>
        <dbReference type="ARBA" id="ARBA00077139"/>
    </source>
</evidence>
<keyword evidence="12" id="KW-1185">Reference proteome</keyword>
<dbReference type="PROSITE" id="PS00211">
    <property type="entry name" value="ABC_TRANSPORTER_1"/>
    <property type="match status" value="1"/>
</dbReference>
<proteinExistence type="predicted"/>
<dbReference type="InterPro" id="IPR003439">
    <property type="entry name" value="ABC_transporter-like_ATP-bd"/>
</dbReference>
<dbReference type="Proteomes" id="UP000035301">
    <property type="component" value="Unassembled WGS sequence"/>
</dbReference>
<dbReference type="STRING" id="1550566.SZ63_04890"/>
<dbReference type="Pfam" id="PF00005">
    <property type="entry name" value="ABC_tran"/>
    <property type="match status" value="1"/>
</dbReference>
<dbReference type="OrthoDB" id="24644at2157"/>
<comment type="caution">
    <text evidence="11">The sequence shown here is derived from an EMBL/GenBank/DDBJ whole genome shotgun (WGS) entry which is preliminary data.</text>
</comment>
<dbReference type="GO" id="GO:0016887">
    <property type="term" value="F:ATP hydrolysis activity"/>
    <property type="evidence" value="ECO:0007669"/>
    <property type="project" value="InterPro"/>
</dbReference>
<evidence type="ECO:0000256" key="7">
    <source>
        <dbReference type="ARBA" id="ARBA00066387"/>
    </source>
</evidence>
<keyword evidence="4" id="KW-1278">Translocase</keyword>
<dbReference type="CDD" id="cd03214">
    <property type="entry name" value="ABC_Iron-Siderophores_B12_Hemin"/>
    <property type="match status" value="1"/>
</dbReference>
<sequence>MALISVNSLSFAYRDRRVLHGVTFSVDAGEVLGLVGPNGCGKTTLIRCVDGMLSPDGGTVMLDKREIRTMHRREVARAMAYVPQSAGNRTGATVFETVLMGRRPYLNWTVNRTDEEKVIAALDLLDLGDLALRNVAELSGGERQRVMIARALVQETGVILLDEPTSNLDVCHQMGVMEVLRGLAGEKGLAVVIALHDLNLAATYCHRLMVMKAGAVYGYGAPEEVLTEEMLRAVYGIEAVVKRDLSAPYMVPVRPGHLRGGA</sequence>
<dbReference type="SUPFAM" id="SSF52540">
    <property type="entry name" value="P-loop containing nucleoside triphosphate hydrolases"/>
    <property type="match status" value="1"/>
</dbReference>
<comment type="catalytic activity">
    <reaction evidence="5">
        <text>an R-cob(III)alamin(out) + ATP + H2O = an R-cob(III)alamin(in) + ADP + phosphate + H(+)</text>
        <dbReference type="Rhea" id="RHEA:17873"/>
        <dbReference type="ChEBI" id="CHEBI:15377"/>
        <dbReference type="ChEBI" id="CHEBI:15378"/>
        <dbReference type="ChEBI" id="CHEBI:30616"/>
        <dbReference type="ChEBI" id="CHEBI:43474"/>
        <dbReference type="ChEBI" id="CHEBI:140785"/>
        <dbReference type="ChEBI" id="CHEBI:456216"/>
        <dbReference type="EC" id="7.6.2.8"/>
    </reaction>
</comment>
<evidence type="ECO:0000256" key="8">
    <source>
        <dbReference type="ARBA" id="ARBA00073649"/>
    </source>
</evidence>
<evidence type="ECO:0000256" key="3">
    <source>
        <dbReference type="ARBA" id="ARBA00022840"/>
    </source>
</evidence>
<keyword evidence="2" id="KW-0547">Nucleotide-binding</keyword>
<dbReference type="GO" id="GO:0005524">
    <property type="term" value="F:ATP binding"/>
    <property type="evidence" value="ECO:0007669"/>
    <property type="project" value="UniProtKB-KW"/>
</dbReference>
<evidence type="ECO:0000313" key="12">
    <source>
        <dbReference type="Proteomes" id="UP000035301"/>
    </source>
</evidence>
<dbReference type="PANTHER" id="PTHR42794">
    <property type="entry name" value="HEMIN IMPORT ATP-BINDING PROTEIN HMUV"/>
    <property type="match status" value="1"/>
</dbReference>